<evidence type="ECO:0000313" key="13">
    <source>
        <dbReference type="Proteomes" id="UP001597102"/>
    </source>
</evidence>
<evidence type="ECO:0000256" key="9">
    <source>
        <dbReference type="SAM" id="MobiDB-lite"/>
    </source>
</evidence>
<evidence type="ECO:0000256" key="6">
    <source>
        <dbReference type="ARBA" id="ARBA00030642"/>
    </source>
</evidence>
<accession>A0ABW3J7T7</accession>
<dbReference type="PROSITE" id="PS50198">
    <property type="entry name" value="PPIC_PPIASE_2"/>
    <property type="match status" value="1"/>
</dbReference>
<evidence type="ECO:0000256" key="3">
    <source>
        <dbReference type="ARBA" id="ARBA00013194"/>
    </source>
</evidence>
<dbReference type="InterPro" id="IPR050245">
    <property type="entry name" value="PrsA_foldase"/>
</dbReference>
<evidence type="ECO:0000256" key="10">
    <source>
        <dbReference type="SAM" id="SignalP"/>
    </source>
</evidence>
<organism evidence="12 13">
    <name type="scientific">Methyloligella solikamskensis</name>
    <dbReference type="NCBI Taxonomy" id="1177756"/>
    <lineage>
        <taxon>Bacteria</taxon>
        <taxon>Pseudomonadati</taxon>
        <taxon>Pseudomonadota</taxon>
        <taxon>Alphaproteobacteria</taxon>
        <taxon>Hyphomicrobiales</taxon>
        <taxon>Hyphomicrobiaceae</taxon>
        <taxon>Methyloligella</taxon>
    </lineage>
</organism>
<dbReference type="Gene3D" id="1.10.8.1040">
    <property type="match status" value="1"/>
</dbReference>
<reference evidence="13" key="1">
    <citation type="journal article" date="2019" name="Int. J. Syst. Evol. Microbiol.">
        <title>The Global Catalogue of Microorganisms (GCM) 10K type strain sequencing project: providing services to taxonomists for standard genome sequencing and annotation.</title>
        <authorList>
            <consortium name="The Broad Institute Genomics Platform"/>
            <consortium name="The Broad Institute Genome Sequencing Center for Infectious Disease"/>
            <person name="Wu L."/>
            <person name="Ma J."/>
        </authorList>
    </citation>
    <scope>NUCLEOTIDE SEQUENCE [LARGE SCALE GENOMIC DNA]</scope>
    <source>
        <strain evidence="13">CCUG 61697</strain>
    </source>
</reference>
<feature type="chain" id="PRO_5047069229" description="Parvulin-like PPIase" evidence="10">
    <location>
        <begin position="24"/>
        <end position="298"/>
    </location>
</feature>
<dbReference type="PANTHER" id="PTHR47245:SF2">
    <property type="entry name" value="PEPTIDYL-PROLYL CIS-TRANS ISOMERASE HP_0175-RELATED"/>
    <property type="match status" value="1"/>
</dbReference>
<dbReference type="InterPro" id="IPR000297">
    <property type="entry name" value="PPIase_PpiC"/>
</dbReference>
<feature type="domain" description="PpiC" evidence="11">
    <location>
        <begin position="133"/>
        <end position="221"/>
    </location>
</feature>
<evidence type="ECO:0000256" key="4">
    <source>
        <dbReference type="ARBA" id="ARBA00018370"/>
    </source>
</evidence>
<evidence type="ECO:0000256" key="1">
    <source>
        <dbReference type="ARBA" id="ARBA00000971"/>
    </source>
</evidence>
<keyword evidence="10" id="KW-0732">Signal</keyword>
<evidence type="ECO:0000256" key="5">
    <source>
        <dbReference type="ARBA" id="ARBA00023110"/>
    </source>
</evidence>
<name>A0ABW3J7T7_9HYPH</name>
<keyword evidence="8 12" id="KW-0413">Isomerase</keyword>
<dbReference type="Pfam" id="PF13616">
    <property type="entry name" value="Rotamase_3"/>
    <property type="match status" value="1"/>
</dbReference>
<dbReference type="SUPFAM" id="SSF54534">
    <property type="entry name" value="FKBP-like"/>
    <property type="match status" value="1"/>
</dbReference>
<keyword evidence="13" id="KW-1185">Reference proteome</keyword>
<comment type="catalytic activity">
    <reaction evidence="1">
        <text>[protein]-peptidylproline (omega=180) = [protein]-peptidylproline (omega=0)</text>
        <dbReference type="Rhea" id="RHEA:16237"/>
        <dbReference type="Rhea" id="RHEA-COMP:10747"/>
        <dbReference type="Rhea" id="RHEA-COMP:10748"/>
        <dbReference type="ChEBI" id="CHEBI:83833"/>
        <dbReference type="ChEBI" id="CHEBI:83834"/>
        <dbReference type="EC" id="5.2.1.8"/>
    </reaction>
</comment>
<evidence type="ECO:0000256" key="2">
    <source>
        <dbReference type="ARBA" id="ARBA00007656"/>
    </source>
</evidence>
<dbReference type="InterPro" id="IPR027304">
    <property type="entry name" value="Trigger_fact/SurA_dom_sf"/>
</dbReference>
<dbReference type="SUPFAM" id="SSF109998">
    <property type="entry name" value="Triger factor/SurA peptide-binding domain-like"/>
    <property type="match status" value="1"/>
</dbReference>
<evidence type="ECO:0000256" key="7">
    <source>
        <dbReference type="ARBA" id="ARBA00031484"/>
    </source>
</evidence>
<dbReference type="EC" id="5.2.1.8" evidence="3"/>
<dbReference type="Gene3D" id="3.10.50.40">
    <property type="match status" value="1"/>
</dbReference>
<feature type="region of interest" description="Disordered" evidence="9">
    <location>
        <begin position="277"/>
        <end position="298"/>
    </location>
</feature>
<dbReference type="InterPro" id="IPR046357">
    <property type="entry name" value="PPIase_dom_sf"/>
</dbReference>
<protein>
    <recommendedName>
        <fullName evidence="4">Parvulin-like PPIase</fullName>
        <ecNumber evidence="3">5.2.1.8</ecNumber>
    </recommendedName>
    <alternativeName>
        <fullName evidence="6">Peptidyl-prolyl cis-trans isomerase plp</fullName>
    </alternativeName>
    <alternativeName>
        <fullName evidence="7">Rotamase plp</fullName>
    </alternativeName>
</protein>
<dbReference type="RefSeq" id="WP_379085842.1">
    <property type="nucleotide sequence ID" value="NZ_JBHTJO010000001.1"/>
</dbReference>
<evidence type="ECO:0000259" key="11">
    <source>
        <dbReference type="PROSITE" id="PS50198"/>
    </source>
</evidence>
<feature type="signal peptide" evidence="10">
    <location>
        <begin position="1"/>
        <end position="23"/>
    </location>
</feature>
<sequence length="298" mass="33428">MKRPSIALLAAAFITIFALPAAAQDNVVARVNGQDITEQDLDFAAAEVGGQLSSFPENERRRMLVQFVIENELMATAAEEAKLDEADDFDERLDYHRRRALRDAYYDEKVEGAISEKVAQTIYEEQSKKMKEEKEIRARHILVPTKEEAEEVKKELQDGADFAELAREKSRDPSAEDGDLGFFGKGQMVKPFETAVFKLKKGELSDPVETQFGWHIIEVTDERARQVPEFDDVKEAIMGKLLQSKVQSSLRELQTEAKIEILDEDIKKAMQDAAIRGEVPPGAMGGQDVGAEDIEAEH</sequence>
<proteinExistence type="inferred from homology"/>
<comment type="caution">
    <text evidence="12">The sequence shown here is derived from an EMBL/GenBank/DDBJ whole genome shotgun (WGS) entry which is preliminary data.</text>
</comment>
<evidence type="ECO:0000313" key="12">
    <source>
        <dbReference type="EMBL" id="MFD0986189.1"/>
    </source>
</evidence>
<keyword evidence="5 8" id="KW-0697">Rotamase</keyword>
<dbReference type="EMBL" id="JBHTJO010000001">
    <property type="protein sequence ID" value="MFD0986189.1"/>
    <property type="molecule type" value="Genomic_DNA"/>
</dbReference>
<dbReference type="GO" id="GO:0003755">
    <property type="term" value="F:peptidyl-prolyl cis-trans isomerase activity"/>
    <property type="evidence" value="ECO:0007669"/>
    <property type="project" value="UniProtKB-EC"/>
</dbReference>
<dbReference type="Proteomes" id="UP001597102">
    <property type="component" value="Unassembled WGS sequence"/>
</dbReference>
<dbReference type="PANTHER" id="PTHR47245">
    <property type="entry name" value="PEPTIDYLPROLYL ISOMERASE"/>
    <property type="match status" value="1"/>
</dbReference>
<comment type="similarity">
    <text evidence="2">Belongs to the PpiC/parvulin rotamase family.</text>
</comment>
<gene>
    <name evidence="12" type="ORF">ACFQ2F_03650</name>
</gene>
<evidence type="ECO:0000256" key="8">
    <source>
        <dbReference type="PROSITE-ProRule" id="PRU00278"/>
    </source>
</evidence>